<dbReference type="AlphaFoldDB" id="A0A2W1L2H6"/>
<gene>
    <name evidence="3" type="ORF">DNH61_23340</name>
</gene>
<feature type="chain" id="PRO_5015940157" description="Sporulation protein" evidence="2">
    <location>
        <begin position="23"/>
        <end position="278"/>
    </location>
</feature>
<dbReference type="EMBL" id="QKRB01000057">
    <property type="protein sequence ID" value="PZD93556.1"/>
    <property type="molecule type" value="Genomic_DNA"/>
</dbReference>
<organism evidence="3 4">
    <name type="scientific">Paenibacillus sambharensis</name>
    <dbReference type="NCBI Taxonomy" id="1803190"/>
    <lineage>
        <taxon>Bacteria</taxon>
        <taxon>Bacillati</taxon>
        <taxon>Bacillota</taxon>
        <taxon>Bacilli</taxon>
        <taxon>Bacillales</taxon>
        <taxon>Paenibacillaceae</taxon>
        <taxon>Paenibacillus</taxon>
    </lineage>
</organism>
<sequence>MKIQMTMLLVAALLIGFGHAQASRAEALKPETGSKLEQLAVLADGFYQASMDSNRQLAYSYLTRLKRVMADAELRQIGNREGWFAVDDRMVQAESSVRNGRTAYNWREDAAQLRLAIDALAKEQQSLWMQYEQLLRDDLARLKQAWQRGGKDGALAASAALSQLKQHAERLEAAAYVARGAEPVNLLKDRISYTDKLIRSAEHGNVKQSWVDQSLVMLTDAVDQLFENGEQAVDVPVAGSPAWQWMFTISLIILAALFYTGLQKYRFDRHGITPAKRG</sequence>
<feature type="signal peptide" evidence="2">
    <location>
        <begin position="1"/>
        <end position="22"/>
    </location>
</feature>
<feature type="transmembrane region" description="Helical" evidence="1">
    <location>
        <begin position="242"/>
        <end position="262"/>
    </location>
</feature>
<keyword evidence="4" id="KW-1185">Reference proteome</keyword>
<accession>A0A2W1L2H6</accession>
<dbReference type="Proteomes" id="UP000249522">
    <property type="component" value="Unassembled WGS sequence"/>
</dbReference>
<comment type="caution">
    <text evidence="3">The sequence shown here is derived from an EMBL/GenBank/DDBJ whole genome shotgun (WGS) entry which is preliminary data.</text>
</comment>
<evidence type="ECO:0000313" key="3">
    <source>
        <dbReference type="EMBL" id="PZD93556.1"/>
    </source>
</evidence>
<proteinExistence type="predicted"/>
<evidence type="ECO:0008006" key="5">
    <source>
        <dbReference type="Google" id="ProtNLM"/>
    </source>
</evidence>
<reference evidence="3 4" key="1">
    <citation type="submission" date="2018-06" db="EMBL/GenBank/DDBJ databases">
        <title>Paenibacillus imtechensis sp. nov.</title>
        <authorList>
            <person name="Pinnaka A.K."/>
            <person name="Singh H."/>
            <person name="Kaur M."/>
        </authorList>
    </citation>
    <scope>NUCLEOTIDE SEQUENCE [LARGE SCALE GENOMIC DNA]</scope>
    <source>
        <strain evidence="3 4">SMB1</strain>
    </source>
</reference>
<keyword evidence="1" id="KW-0472">Membrane</keyword>
<keyword evidence="1" id="KW-1133">Transmembrane helix</keyword>
<dbReference type="InterPro" id="IPR014231">
    <property type="entry name" value="Spore_YpjB"/>
</dbReference>
<dbReference type="OrthoDB" id="2464294at2"/>
<evidence type="ECO:0000256" key="1">
    <source>
        <dbReference type="SAM" id="Phobius"/>
    </source>
</evidence>
<name>A0A2W1L2H6_9BACL</name>
<dbReference type="RefSeq" id="WP_111149225.1">
    <property type="nucleotide sequence ID" value="NZ_QKRB01000057.1"/>
</dbReference>
<evidence type="ECO:0000256" key="2">
    <source>
        <dbReference type="SAM" id="SignalP"/>
    </source>
</evidence>
<keyword evidence="2" id="KW-0732">Signal</keyword>
<dbReference type="Pfam" id="PF09577">
    <property type="entry name" value="Spore_YpjB"/>
    <property type="match status" value="1"/>
</dbReference>
<evidence type="ECO:0000313" key="4">
    <source>
        <dbReference type="Proteomes" id="UP000249522"/>
    </source>
</evidence>
<protein>
    <recommendedName>
        <fullName evidence="5">Sporulation protein</fullName>
    </recommendedName>
</protein>
<keyword evidence="1" id="KW-0812">Transmembrane</keyword>